<dbReference type="InterPro" id="IPR001647">
    <property type="entry name" value="HTH_TetR"/>
</dbReference>
<feature type="DNA-binding region" description="H-T-H motif" evidence="2">
    <location>
        <begin position="37"/>
        <end position="56"/>
    </location>
</feature>
<dbReference type="SUPFAM" id="SSF46689">
    <property type="entry name" value="Homeodomain-like"/>
    <property type="match status" value="1"/>
</dbReference>
<sequence>MPRIRESTLQEHRAKTLDQIIAAAEAILRTGGRDQLTMAEVARRTKMARNSLYRYARDADQLCDMVMERHLPDWGQALDQALGTTDDPSRTIEVWTRTNLEQAGLHGHGWLMNLYAEQHDEQLRQALIYGSPSNPHEPAPGSDRSTARQIQALLDFHRQVNQPLIQAWTALRPADPAMGVEVTRGIVQSGMRLIDALDQGLAPEQRQQRLTIIIEKVTACAKAVTATLTEGPTCA</sequence>
<dbReference type="RefSeq" id="WP_052690715.1">
    <property type="nucleotide sequence ID" value="NZ_KQ033885.1"/>
</dbReference>
<dbReference type="GO" id="GO:0003677">
    <property type="term" value="F:DNA binding"/>
    <property type="evidence" value="ECO:0007669"/>
    <property type="project" value="UniProtKB-UniRule"/>
</dbReference>
<dbReference type="PATRIC" id="fig|1684.5.peg.688"/>
<keyword evidence="1 2" id="KW-0238">DNA-binding</keyword>
<dbReference type="Pfam" id="PF00440">
    <property type="entry name" value="TetR_N"/>
    <property type="match status" value="1"/>
</dbReference>
<dbReference type="PROSITE" id="PS50977">
    <property type="entry name" value="HTH_TETR_2"/>
    <property type="match status" value="1"/>
</dbReference>
<organism evidence="4 5">
    <name type="scientific">Bifidobacterium mellis</name>
    <dbReference type="NCBI Taxonomy" id="1293823"/>
    <lineage>
        <taxon>Bacteria</taxon>
        <taxon>Bacillati</taxon>
        <taxon>Actinomycetota</taxon>
        <taxon>Actinomycetes</taxon>
        <taxon>Bifidobacteriales</taxon>
        <taxon>Bifidobacteriaceae</taxon>
        <taxon>Bifidobacterium</taxon>
    </lineage>
</organism>
<keyword evidence="5" id="KW-1185">Reference proteome</keyword>
<dbReference type="EMBL" id="JWMF01000004">
    <property type="protein sequence ID" value="KJY51837.1"/>
    <property type="molecule type" value="Genomic_DNA"/>
</dbReference>
<feature type="domain" description="HTH tetR-type" evidence="3">
    <location>
        <begin position="14"/>
        <end position="74"/>
    </location>
</feature>
<reference evidence="4 5" key="1">
    <citation type="submission" date="2014-12" db="EMBL/GenBank/DDBJ databases">
        <title>Comparative genomics of the lactic acid bacteria isolated from the honey bee gut.</title>
        <authorList>
            <person name="Ellegaard K.M."/>
            <person name="Tamarit D."/>
            <person name="Javelind E."/>
            <person name="Olofsson T."/>
            <person name="Andersson S.G."/>
            <person name="Vasquez A."/>
        </authorList>
    </citation>
    <scope>NUCLEOTIDE SEQUENCE [LARGE SCALE GENOMIC DNA]</scope>
    <source>
        <strain evidence="4 5">Bin7</strain>
    </source>
</reference>
<accession>A0A0F4KYY4</accession>
<gene>
    <name evidence="4" type="ORF">JF70_06520</name>
</gene>
<evidence type="ECO:0000313" key="5">
    <source>
        <dbReference type="Proteomes" id="UP000033567"/>
    </source>
</evidence>
<name>A0A0F4KYY4_9BIFI</name>
<evidence type="ECO:0000259" key="3">
    <source>
        <dbReference type="PROSITE" id="PS50977"/>
    </source>
</evidence>
<evidence type="ECO:0000256" key="2">
    <source>
        <dbReference type="PROSITE-ProRule" id="PRU00335"/>
    </source>
</evidence>
<comment type="caution">
    <text evidence="4">The sequence shown here is derived from an EMBL/GenBank/DDBJ whole genome shotgun (WGS) entry which is preliminary data.</text>
</comment>
<evidence type="ECO:0000256" key="1">
    <source>
        <dbReference type="ARBA" id="ARBA00023125"/>
    </source>
</evidence>
<proteinExistence type="predicted"/>
<evidence type="ECO:0000313" key="4">
    <source>
        <dbReference type="EMBL" id="KJY51837.1"/>
    </source>
</evidence>
<protein>
    <submittedName>
        <fullName evidence="4">Putative transcriptional regulator TetR family</fullName>
    </submittedName>
</protein>
<dbReference type="AlphaFoldDB" id="A0A0F4KYY4"/>
<dbReference type="Gene3D" id="1.10.357.10">
    <property type="entry name" value="Tetracycline Repressor, domain 2"/>
    <property type="match status" value="1"/>
</dbReference>
<dbReference type="Proteomes" id="UP000033567">
    <property type="component" value="Unassembled WGS sequence"/>
</dbReference>
<dbReference type="InterPro" id="IPR009057">
    <property type="entry name" value="Homeodomain-like_sf"/>
</dbReference>